<evidence type="ECO:0000313" key="8">
    <source>
        <dbReference type="Proteomes" id="UP000054007"/>
    </source>
</evidence>
<dbReference type="InterPro" id="IPR001965">
    <property type="entry name" value="Znf_PHD"/>
</dbReference>
<keyword evidence="3" id="KW-0862">Zinc</keyword>
<protein>
    <recommendedName>
        <fullName evidence="6">UBR-type domain-containing protein</fullName>
    </recommendedName>
</protein>
<dbReference type="PROSITE" id="PS51157">
    <property type="entry name" value="ZF_UBR"/>
    <property type="match status" value="1"/>
</dbReference>
<dbReference type="SMART" id="SM00249">
    <property type="entry name" value="PHD"/>
    <property type="match status" value="1"/>
</dbReference>
<dbReference type="InterPro" id="IPR003126">
    <property type="entry name" value="Znf_UBR"/>
</dbReference>
<dbReference type="Pfam" id="PF00628">
    <property type="entry name" value="PHD"/>
    <property type="match status" value="1"/>
</dbReference>
<sequence length="427" mass="47359">MESTLEEYIANQEHLVRQAAEAIPHQFTQCTYNLGALRQPVYLCITCKDPRGICAACSVACHTDHEQLELFPKRDFRCDCPTSSLPHPCSLHKTLESPNSSNAYGQNFTGAFCRCGREYDANTERETMIQCLACEDWFHESCCNLRERPSDEPDAPEPEPASVDPPTLDGQTVPSIPAEDNDVDDAASDASSSGLPPPLIRADDYDSFVCAGCVRSIPILTRYAGTEGCMIVVRDKPEDAWRVYTPETPKTDIEVAESDALPGSKRPLDAAAEERDAKRPRITCLAPAPNPIAQQILSKSNITVVTEDACPQGTGDVFLTEGFRERWCRCAECLPQLEAHSWLVKEDETYEPPEDPESGLSLEELGMRALNRLPRERAIDGIHAFNSMRDKLVGYLKPFAQEGKVVGDEDVKAFFEELREQQKKGSA</sequence>
<evidence type="ECO:0000256" key="2">
    <source>
        <dbReference type="ARBA" id="ARBA00022771"/>
    </source>
</evidence>
<gene>
    <name evidence="7" type="ORF">CYLTODRAFT_456375</name>
</gene>
<evidence type="ECO:0000256" key="1">
    <source>
        <dbReference type="ARBA" id="ARBA00022723"/>
    </source>
</evidence>
<dbReference type="STRING" id="1314674.A0A0D7B460"/>
<dbReference type="InterPro" id="IPR040204">
    <property type="entry name" value="UBR7"/>
</dbReference>
<evidence type="ECO:0000313" key="7">
    <source>
        <dbReference type="EMBL" id="KIY65358.1"/>
    </source>
</evidence>
<feature type="region of interest" description="Disordered" evidence="5">
    <location>
        <begin position="148"/>
        <end position="198"/>
    </location>
</feature>
<dbReference type="InterPro" id="IPR011011">
    <property type="entry name" value="Znf_FYVE_PHD"/>
</dbReference>
<accession>A0A0D7B460</accession>
<dbReference type="PANTHER" id="PTHR13513:SF9">
    <property type="entry name" value="E3 UBIQUITIN-PROTEIN LIGASE UBR7-RELATED"/>
    <property type="match status" value="1"/>
</dbReference>
<dbReference type="Proteomes" id="UP000054007">
    <property type="component" value="Unassembled WGS sequence"/>
</dbReference>
<evidence type="ECO:0000256" key="4">
    <source>
        <dbReference type="PROSITE-ProRule" id="PRU00508"/>
    </source>
</evidence>
<dbReference type="SUPFAM" id="SSF57903">
    <property type="entry name" value="FYVE/PHD zinc finger"/>
    <property type="match status" value="1"/>
</dbReference>
<dbReference type="Gene3D" id="3.30.40.10">
    <property type="entry name" value="Zinc/RING finger domain, C3HC4 (zinc finger)"/>
    <property type="match status" value="1"/>
</dbReference>
<keyword evidence="1" id="KW-0479">Metal-binding</keyword>
<reference evidence="7 8" key="1">
    <citation type="journal article" date="2015" name="Fungal Genet. Biol.">
        <title>Evolution of novel wood decay mechanisms in Agaricales revealed by the genome sequences of Fistulina hepatica and Cylindrobasidium torrendii.</title>
        <authorList>
            <person name="Floudas D."/>
            <person name="Held B.W."/>
            <person name="Riley R."/>
            <person name="Nagy L.G."/>
            <person name="Koehler G."/>
            <person name="Ransdell A.S."/>
            <person name="Younus H."/>
            <person name="Chow J."/>
            <person name="Chiniquy J."/>
            <person name="Lipzen A."/>
            <person name="Tritt A."/>
            <person name="Sun H."/>
            <person name="Haridas S."/>
            <person name="LaButti K."/>
            <person name="Ohm R.A."/>
            <person name="Kues U."/>
            <person name="Blanchette R.A."/>
            <person name="Grigoriev I.V."/>
            <person name="Minto R.E."/>
            <person name="Hibbett D.S."/>
        </authorList>
    </citation>
    <scope>NUCLEOTIDE SEQUENCE [LARGE SCALE GENOMIC DNA]</scope>
    <source>
        <strain evidence="7 8">FP15055 ss-10</strain>
    </source>
</reference>
<evidence type="ECO:0000256" key="3">
    <source>
        <dbReference type="ARBA" id="ARBA00022833"/>
    </source>
</evidence>
<dbReference type="InterPro" id="IPR019787">
    <property type="entry name" value="Znf_PHD-finger"/>
</dbReference>
<dbReference type="SMART" id="SM00396">
    <property type="entry name" value="ZnF_UBR1"/>
    <property type="match status" value="1"/>
</dbReference>
<dbReference type="AlphaFoldDB" id="A0A0D7B460"/>
<dbReference type="PANTHER" id="PTHR13513">
    <property type="entry name" value="E3 UBIQUITIN-PROTEIN LIGASE UBR7"/>
    <property type="match status" value="1"/>
</dbReference>
<dbReference type="CDD" id="cd19677">
    <property type="entry name" value="UBR-box_UBR7"/>
    <property type="match status" value="1"/>
</dbReference>
<dbReference type="OrthoDB" id="5795902at2759"/>
<evidence type="ECO:0000259" key="6">
    <source>
        <dbReference type="PROSITE" id="PS51157"/>
    </source>
</evidence>
<dbReference type="EMBL" id="KN880593">
    <property type="protein sequence ID" value="KIY65358.1"/>
    <property type="molecule type" value="Genomic_DNA"/>
</dbReference>
<evidence type="ECO:0000256" key="5">
    <source>
        <dbReference type="SAM" id="MobiDB-lite"/>
    </source>
</evidence>
<proteinExistence type="predicted"/>
<name>A0A0D7B460_9AGAR</name>
<feature type="domain" description="UBR-type" evidence="6">
    <location>
        <begin position="28"/>
        <end position="94"/>
    </location>
</feature>
<dbReference type="GO" id="GO:0005737">
    <property type="term" value="C:cytoplasm"/>
    <property type="evidence" value="ECO:0007669"/>
    <property type="project" value="TreeGrafter"/>
</dbReference>
<dbReference type="GO" id="GO:0008270">
    <property type="term" value="F:zinc ion binding"/>
    <property type="evidence" value="ECO:0007669"/>
    <property type="project" value="UniProtKB-KW"/>
</dbReference>
<organism evidence="7 8">
    <name type="scientific">Cylindrobasidium torrendii FP15055 ss-10</name>
    <dbReference type="NCBI Taxonomy" id="1314674"/>
    <lineage>
        <taxon>Eukaryota</taxon>
        <taxon>Fungi</taxon>
        <taxon>Dikarya</taxon>
        <taxon>Basidiomycota</taxon>
        <taxon>Agaricomycotina</taxon>
        <taxon>Agaricomycetes</taxon>
        <taxon>Agaricomycetidae</taxon>
        <taxon>Agaricales</taxon>
        <taxon>Marasmiineae</taxon>
        <taxon>Physalacriaceae</taxon>
        <taxon>Cylindrobasidium</taxon>
    </lineage>
</organism>
<feature type="zinc finger region" description="UBR-type" evidence="4">
    <location>
        <begin position="28"/>
        <end position="94"/>
    </location>
</feature>
<keyword evidence="2" id="KW-0863">Zinc-finger</keyword>
<dbReference type="InterPro" id="IPR047506">
    <property type="entry name" value="UBR7-like_UBR-box"/>
</dbReference>
<keyword evidence="8" id="KW-1185">Reference proteome</keyword>
<dbReference type="GO" id="GO:0061630">
    <property type="term" value="F:ubiquitin protein ligase activity"/>
    <property type="evidence" value="ECO:0007669"/>
    <property type="project" value="InterPro"/>
</dbReference>
<dbReference type="InterPro" id="IPR013083">
    <property type="entry name" value="Znf_RING/FYVE/PHD"/>
</dbReference>